<comment type="caution">
    <text evidence="1">The sequence shown here is derived from an EMBL/GenBank/DDBJ whole genome shotgun (WGS) entry which is preliminary data.</text>
</comment>
<evidence type="ECO:0000313" key="2">
    <source>
        <dbReference type="Proteomes" id="UP000719766"/>
    </source>
</evidence>
<evidence type="ECO:0000313" key="1">
    <source>
        <dbReference type="EMBL" id="KAG1798441.1"/>
    </source>
</evidence>
<gene>
    <name evidence="1" type="ORF">HD556DRAFT_1534748</name>
</gene>
<organism evidence="1 2">
    <name type="scientific">Suillus plorans</name>
    <dbReference type="NCBI Taxonomy" id="116603"/>
    <lineage>
        <taxon>Eukaryota</taxon>
        <taxon>Fungi</taxon>
        <taxon>Dikarya</taxon>
        <taxon>Basidiomycota</taxon>
        <taxon>Agaricomycotina</taxon>
        <taxon>Agaricomycetes</taxon>
        <taxon>Agaricomycetidae</taxon>
        <taxon>Boletales</taxon>
        <taxon>Suillineae</taxon>
        <taxon>Suillaceae</taxon>
        <taxon>Suillus</taxon>
    </lineage>
</organism>
<dbReference type="EMBL" id="JABBWE010000013">
    <property type="protein sequence ID" value="KAG1798441.1"/>
    <property type="molecule type" value="Genomic_DNA"/>
</dbReference>
<reference evidence="1" key="1">
    <citation type="journal article" date="2020" name="New Phytol.">
        <title>Comparative genomics reveals dynamic genome evolution in host specialist ectomycorrhizal fungi.</title>
        <authorList>
            <person name="Lofgren L.A."/>
            <person name="Nguyen N.H."/>
            <person name="Vilgalys R."/>
            <person name="Ruytinx J."/>
            <person name="Liao H.L."/>
            <person name="Branco S."/>
            <person name="Kuo A."/>
            <person name="LaButti K."/>
            <person name="Lipzen A."/>
            <person name="Andreopoulos W."/>
            <person name="Pangilinan J."/>
            <person name="Riley R."/>
            <person name="Hundley H."/>
            <person name="Na H."/>
            <person name="Barry K."/>
            <person name="Grigoriev I.V."/>
            <person name="Stajich J.E."/>
            <person name="Kennedy P.G."/>
        </authorList>
    </citation>
    <scope>NUCLEOTIDE SEQUENCE</scope>
    <source>
        <strain evidence="1">S12</strain>
    </source>
</reference>
<sequence>MSDFSLLVLVFHQGHGSGRASGLTALPVCACPVNSPQETTDSLFDYAYCDIAALQPLFPSELMFKFSTMVKTLVWQASSVSCSSISVPGSESKRDSIGPSLRPGDALYPHNRLLYLYSLINTTFSTSPAPENPLLVRISLGFVKFVCLGNLVMARNNPTGNSGRSTVEIRLDGQPLIPWLTPIAELHPIIGLDHLLLCSMF</sequence>
<dbReference type="RefSeq" id="XP_041163127.1">
    <property type="nucleotide sequence ID" value="XM_041309575.1"/>
</dbReference>
<name>A0A9P7J139_9AGAM</name>
<accession>A0A9P7J139</accession>
<keyword evidence="2" id="KW-1185">Reference proteome</keyword>
<dbReference type="Proteomes" id="UP000719766">
    <property type="component" value="Unassembled WGS sequence"/>
</dbReference>
<protein>
    <submittedName>
        <fullName evidence="1">Uncharacterized protein</fullName>
    </submittedName>
</protein>
<dbReference type="AlphaFoldDB" id="A0A9P7J139"/>
<proteinExistence type="predicted"/>
<dbReference type="GeneID" id="64603339"/>